<reference evidence="3 4" key="1">
    <citation type="submission" date="2019-10" db="EMBL/GenBank/DDBJ databases">
        <title>Assembly and Annotation for the nematode Trichostrongylus colubriformis.</title>
        <authorList>
            <person name="Martin J."/>
        </authorList>
    </citation>
    <scope>NUCLEOTIDE SEQUENCE [LARGE SCALE GENOMIC DNA]</scope>
    <source>
        <strain evidence="3">G859</strain>
        <tissue evidence="3">Whole worm</tissue>
    </source>
</reference>
<feature type="region of interest" description="Disordered" evidence="1">
    <location>
        <begin position="46"/>
        <end position="66"/>
    </location>
</feature>
<protein>
    <submittedName>
        <fullName evidence="3">Uncharacterized protein</fullName>
    </submittedName>
</protein>
<evidence type="ECO:0000313" key="3">
    <source>
        <dbReference type="EMBL" id="KAK5986320.1"/>
    </source>
</evidence>
<proteinExistence type="predicted"/>
<name>A0AAN8G8Z1_TRICO</name>
<keyword evidence="4" id="KW-1185">Reference proteome</keyword>
<feature type="compositionally biased region" description="Polar residues" evidence="1">
    <location>
        <begin position="80"/>
        <end position="98"/>
    </location>
</feature>
<feature type="compositionally biased region" description="Pro residues" evidence="1">
    <location>
        <begin position="101"/>
        <end position="110"/>
    </location>
</feature>
<keyword evidence="2" id="KW-0472">Membrane</keyword>
<dbReference type="AlphaFoldDB" id="A0AAN8G8Z1"/>
<sequence length="132" mass="14468">MSAPMSVQDANRQRTMMMVAVGIWALIGVMLILRYNDTTICEVVARRRRRRSSSSSSRTSALGYPDEVDVELQTAYSLTDSTSSATNVQPNPISNVGSSADPPPKAPTPAPRLRRSARDTARMSPRRKTKST</sequence>
<evidence type="ECO:0000256" key="2">
    <source>
        <dbReference type="SAM" id="Phobius"/>
    </source>
</evidence>
<evidence type="ECO:0000313" key="4">
    <source>
        <dbReference type="Proteomes" id="UP001331761"/>
    </source>
</evidence>
<dbReference type="Proteomes" id="UP001331761">
    <property type="component" value="Unassembled WGS sequence"/>
</dbReference>
<evidence type="ECO:0000256" key="1">
    <source>
        <dbReference type="SAM" id="MobiDB-lite"/>
    </source>
</evidence>
<organism evidence="3 4">
    <name type="scientific">Trichostrongylus colubriformis</name>
    <name type="common">Black scour worm</name>
    <dbReference type="NCBI Taxonomy" id="6319"/>
    <lineage>
        <taxon>Eukaryota</taxon>
        <taxon>Metazoa</taxon>
        <taxon>Ecdysozoa</taxon>
        <taxon>Nematoda</taxon>
        <taxon>Chromadorea</taxon>
        <taxon>Rhabditida</taxon>
        <taxon>Rhabditina</taxon>
        <taxon>Rhabditomorpha</taxon>
        <taxon>Strongyloidea</taxon>
        <taxon>Trichostrongylidae</taxon>
        <taxon>Trichostrongylus</taxon>
    </lineage>
</organism>
<comment type="caution">
    <text evidence="3">The sequence shown here is derived from an EMBL/GenBank/DDBJ whole genome shotgun (WGS) entry which is preliminary data.</text>
</comment>
<accession>A0AAN8G8Z1</accession>
<feature type="region of interest" description="Disordered" evidence="1">
    <location>
        <begin position="80"/>
        <end position="132"/>
    </location>
</feature>
<dbReference type="EMBL" id="WIXE01000727">
    <property type="protein sequence ID" value="KAK5986320.1"/>
    <property type="molecule type" value="Genomic_DNA"/>
</dbReference>
<keyword evidence="2" id="KW-1133">Transmembrane helix</keyword>
<keyword evidence="2" id="KW-0812">Transmembrane</keyword>
<gene>
    <name evidence="3" type="ORF">GCK32_004902</name>
</gene>
<feature type="transmembrane region" description="Helical" evidence="2">
    <location>
        <begin position="15"/>
        <end position="33"/>
    </location>
</feature>